<dbReference type="GO" id="GO:0051301">
    <property type="term" value="P:cell division"/>
    <property type="evidence" value="ECO:0007669"/>
    <property type="project" value="UniProtKB-KW"/>
</dbReference>
<comment type="caution">
    <text evidence="8">The sequence shown here is derived from an EMBL/GenBank/DDBJ whole genome shotgun (WGS) entry which is preliminary data.</text>
</comment>
<comment type="similarity">
    <text evidence="2">Belongs to the transpeptidase family.</text>
</comment>
<keyword evidence="5" id="KW-1133">Transmembrane helix</keyword>
<dbReference type="SUPFAM" id="SSF56519">
    <property type="entry name" value="Penicillin binding protein dimerisation domain"/>
    <property type="match status" value="1"/>
</dbReference>
<evidence type="ECO:0000256" key="4">
    <source>
        <dbReference type="SAM" id="MobiDB-lite"/>
    </source>
</evidence>
<evidence type="ECO:0000256" key="3">
    <source>
        <dbReference type="ARBA" id="ARBA00023136"/>
    </source>
</evidence>
<dbReference type="InterPro" id="IPR050515">
    <property type="entry name" value="Beta-lactam/transpept"/>
</dbReference>
<name>A0ABP8TSV2_9ACTN</name>
<evidence type="ECO:0000259" key="7">
    <source>
        <dbReference type="Pfam" id="PF03717"/>
    </source>
</evidence>
<evidence type="ECO:0000313" key="9">
    <source>
        <dbReference type="Proteomes" id="UP001500212"/>
    </source>
</evidence>
<keyword evidence="5" id="KW-0812">Transmembrane</keyword>
<feature type="compositionally biased region" description="Gly residues" evidence="4">
    <location>
        <begin position="37"/>
        <end position="64"/>
    </location>
</feature>
<keyword evidence="3 5" id="KW-0472">Membrane</keyword>
<dbReference type="Pfam" id="PF03717">
    <property type="entry name" value="PBP_dimer"/>
    <property type="match status" value="1"/>
</dbReference>
<protein>
    <submittedName>
        <fullName evidence="8">Cell division protein FtsI</fullName>
    </submittedName>
</protein>
<gene>
    <name evidence="8" type="primary">ftsI</name>
    <name evidence="8" type="ORF">GCM10023195_68610</name>
</gene>
<evidence type="ECO:0000259" key="6">
    <source>
        <dbReference type="Pfam" id="PF00905"/>
    </source>
</evidence>
<dbReference type="Proteomes" id="UP001500212">
    <property type="component" value="Unassembled WGS sequence"/>
</dbReference>
<evidence type="ECO:0000256" key="5">
    <source>
        <dbReference type="SAM" id="Phobius"/>
    </source>
</evidence>
<keyword evidence="9" id="KW-1185">Reference proteome</keyword>
<dbReference type="Pfam" id="PF00905">
    <property type="entry name" value="Transpeptidase"/>
    <property type="match status" value="1"/>
</dbReference>
<dbReference type="PANTHER" id="PTHR30627">
    <property type="entry name" value="PEPTIDOGLYCAN D,D-TRANSPEPTIDASE"/>
    <property type="match status" value="1"/>
</dbReference>
<proteinExistence type="inferred from homology"/>
<evidence type="ECO:0000256" key="2">
    <source>
        <dbReference type="ARBA" id="ARBA00007171"/>
    </source>
</evidence>
<reference evidence="9" key="1">
    <citation type="journal article" date="2019" name="Int. J. Syst. Evol. Microbiol.">
        <title>The Global Catalogue of Microorganisms (GCM) 10K type strain sequencing project: providing services to taxonomists for standard genome sequencing and annotation.</title>
        <authorList>
            <consortium name="The Broad Institute Genomics Platform"/>
            <consortium name="The Broad Institute Genome Sequencing Center for Infectious Disease"/>
            <person name="Wu L."/>
            <person name="Ma J."/>
        </authorList>
    </citation>
    <scope>NUCLEOTIDE SEQUENCE [LARGE SCALE GENOMIC DNA]</scope>
    <source>
        <strain evidence="9">JCM 17938</strain>
    </source>
</reference>
<comment type="subcellular location">
    <subcellularLocation>
        <location evidence="1">Membrane</location>
    </subcellularLocation>
</comment>
<dbReference type="Gene3D" id="3.40.710.10">
    <property type="entry name" value="DD-peptidase/beta-lactamase superfamily"/>
    <property type="match status" value="1"/>
</dbReference>
<dbReference type="Gene3D" id="3.90.1310.10">
    <property type="entry name" value="Penicillin-binding protein 2a (Domain 2)"/>
    <property type="match status" value="1"/>
</dbReference>
<evidence type="ECO:0000313" key="8">
    <source>
        <dbReference type="EMBL" id="GAA4615551.1"/>
    </source>
</evidence>
<keyword evidence="8" id="KW-0131">Cell cycle</keyword>
<feature type="compositionally biased region" description="Low complexity" evidence="4">
    <location>
        <begin position="18"/>
        <end position="36"/>
    </location>
</feature>
<feature type="compositionally biased region" description="Basic and acidic residues" evidence="4">
    <location>
        <begin position="67"/>
        <end position="76"/>
    </location>
</feature>
<dbReference type="InterPro" id="IPR005311">
    <property type="entry name" value="PBP_dimer"/>
</dbReference>
<accession>A0ABP8TSV2</accession>
<evidence type="ECO:0000256" key="1">
    <source>
        <dbReference type="ARBA" id="ARBA00004370"/>
    </source>
</evidence>
<feature type="domain" description="Penicillin-binding protein dimerisation" evidence="7">
    <location>
        <begin position="145"/>
        <end position="301"/>
    </location>
</feature>
<dbReference type="PANTHER" id="PTHR30627:SF1">
    <property type="entry name" value="PEPTIDOGLYCAN D,D-TRANSPEPTIDASE FTSI"/>
    <property type="match status" value="1"/>
</dbReference>
<feature type="domain" description="Penicillin-binding protein transpeptidase" evidence="6">
    <location>
        <begin position="345"/>
        <end position="653"/>
    </location>
</feature>
<feature type="region of interest" description="Disordered" evidence="4">
    <location>
        <begin position="660"/>
        <end position="679"/>
    </location>
</feature>
<feature type="region of interest" description="Disordered" evidence="4">
    <location>
        <begin position="1"/>
        <end position="87"/>
    </location>
</feature>
<keyword evidence="8" id="KW-0132">Cell division</keyword>
<dbReference type="InterPro" id="IPR036138">
    <property type="entry name" value="PBP_dimer_sf"/>
</dbReference>
<dbReference type="InterPro" id="IPR012338">
    <property type="entry name" value="Beta-lactam/transpept-like"/>
</dbReference>
<organism evidence="8 9">
    <name type="scientific">Actinoallomurus liliacearum</name>
    <dbReference type="NCBI Taxonomy" id="1080073"/>
    <lineage>
        <taxon>Bacteria</taxon>
        <taxon>Bacillati</taxon>
        <taxon>Actinomycetota</taxon>
        <taxon>Actinomycetes</taxon>
        <taxon>Streptosporangiales</taxon>
        <taxon>Thermomonosporaceae</taxon>
        <taxon>Actinoallomurus</taxon>
    </lineage>
</organism>
<dbReference type="Gene3D" id="3.30.450.330">
    <property type="match status" value="1"/>
</dbReference>
<dbReference type="SUPFAM" id="SSF56601">
    <property type="entry name" value="beta-lactamase/transpeptidase-like"/>
    <property type="match status" value="1"/>
</dbReference>
<dbReference type="RefSeq" id="WP_345363884.1">
    <property type="nucleotide sequence ID" value="NZ_BAABHJ010000029.1"/>
</dbReference>
<sequence>MTSRRGRGPAAPSPPGGPRRTSGPGQAGRGQSTRGQTGRGQAGRGQSGRGQGAAGRSGVRGAGGAERAARRDRDARPPTAPRRRPRALLRRRIVRRDPIKRLNVGLLLVAFVLSLFAGRLVQLQGLESKGYAEAAIRQRLNRIPLPAVRGAITFAQGQPLAMTVDARVIYADPTLIQQYEQKNHTNIRNKIATTLASMFGLDPATLLKKLTPRAKMDRYRELIHHVEPDRARMVTAMNFTGIGTQQEYRRIYPGGSLAANVVGFVNAAGDGAAGLESSTNKLLKGRSGWQKVEVSEKGQRIPMGEDQQLKPIPGKGLRLTLDQDIQWKAQDAIAKQVKATKAQSGSVIVMDPRSGQILAMATAPTFDPANYGKYPESDWGNRVVQDDFEPGSTSKVVTAAAALEAGHVTPDTVFDVPDHITKYDRTFHDSETHPTESLTFGGVLAKSSNVGTIMASDRLTNAQLYQYMRAFGYGQETGIGLPGEDAGSLKPPNQWWGTDRYPLAFGQSVSVNALQVASVYATIANHGVRVTPSLIAGTTDDHGNLTPAAKPAQRRVISGTTAAELTKMLEGVISKEGTAPAAQIPGYRVAGKTGTAQRVNPRTGNYTGGGYNATFVGFAPAENPQLVVEVVLQKPQNGYYGGEVAAPVFKDVMSFALQSRRVPPSAGRSQKIRISPDQR</sequence>
<dbReference type="EMBL" id="BAABHJ010000029">
    <property type="protein sequence ID" value="GAA4615551.1"/>
    <property type="molecule type" value="Genomic_DNA"/>
</dbReference>
<feature type="transmembrane region" description="Helical" evidence="5">
    <location>
        <begin position="102"/>
        <end position="121"/>
    </location>
</feature>
<dbReference type="InterPro" id="IPR001460">
    <property type="entry name" value="PCN-bd_Tpept"/>
</dbReference>